<evidence type="ECO:0000256" key="7">
    <source>
        <dbReference type="ARBA" id="ARBA00022679"/>
    </source>
</evidence>
<keyword evidence="18" id="KW-1185">Reference proteome</keyword>
<comment type="caution">
    <text evidence="14">Lacks conserved residue(s) required for the propagation of feature annotation.</text>
</comment>
<feature type="binding site" evidence="14">
    <location>
        <position position="152"/>
    </location>
    <ligand>
        <name>[4Fe-4S] cluster</name>
        <dbReference type="ChEBI" id="CHEBI:49883"/>
        <note>4Fe-4S-S-AdoMet</note>
    </ligand>
</feature>
<comment type="caution">
    <text evidence="17">The sequence shown here is derived from an EMBL/GenBank/DDBJ whole genome shotgun (WGS) entry which is preliminary data.</text>
</comment>
<dbReference type="PROSITE" id="PS51918">
    <property type="entry name" value="RADICAL_SAM"/>
    <property type="match status" value="1"/>
</dbReference>
<dbReference type="InterPro" id="IPR004383">
    <property type="entry name" value="rRNA_lsu_MTrfase_RlmN/Cfr"/>
</dbReference>
<feature type="compositionally biased region" description="Acidic residues" evidence="15">
    <location>
        <begin position="112"/>
        <end position="129"/>
    </location>
</feature>
<keyword evidence="10 14" id="KW-0479">Metal-binding</keyword>
<dbReference type="PANTHER" id="PTHR30544:SF5">
    <property type="entry name" value="RADICAL SAM CORE DOMAIN-CONTAINING PROTEIN"/>
    <property type="match status" value="1"/>
</dbReference>
<comment type="similarity">
    <text evidence="2 14">Belongs to the radical SAM superfamily. RlmN family.</text>
</comment>
<dbReference type="InterPro" id="IPR058240">
    <property type="entry name" value="rSAM_sf"/>
</dbReference>
<keyword evidence="3 14" id="KW-0004">4Fe-4S</keyword>
<feature type="binding site" evidence="14">
    <location>
        <position position="155"/>
    </location>
    <ligand>
        <name>[4Fe-4S] cluster</name>
        <dbReference type="ChEBI" id="CHEBI:49883"/>
        <note>4Fe-4S-S-AdoMet</note>
    </ligand>
</feature>
<comment type="miscellaneous">
    <text evidence="14">Reaction proceeds by a ping-pong mechanism involving intermediate methylation of a conserved cysteine residue.</text>
</comment>
<dbReference type="SFLD" id="SFLDG01062">
    <property type="entry name" value="methyltransferase_(Class_A)"/>
    <property type="match status" value="1"/>
</dbReference>
<dbReference type="GO" id="GO:0002935">
    <property type="term" value="F:tRNA (adenine(37)-C2)-methyltransferase activity"/>
    <property type="evidence" value="ECO:0007669"/>
    <property type="project" value="UniProtKB-UniRule"/>
</dbReference>
<dbReference type="PIRSF" id="PIRSF006004">
    <property type="entry name" value="CHP00048"/>
    <property type="match status" value="1"/>
</dbReference>
<evidence type="ECO:0000256" key="11">
    <source>
        <dbReference type="ARBA" id="ARBA00023004"/>
    </source>
</evidence>
<feature type="active site" description="Proton acceptor" evidence="14">
    <location>
        <position position="93"/>
    </location>
</feature>
<dbReference type="GO" id="GO:0030488">
    <property type="term" value="P:tRNA methylation"/>
    <property type="evidence" value="ECO:0007669"/>
    <property type="project" value="UniProtKB-UniRule"/>
</dbReference>
<evidence type="ECO:0000256" key="12">
    <source>
        <dbReference type="ARBA" id="ARBA00023014"/>
    </source>
</evidence>
<feature type="binding site" evidence="14">
    <location>
        <position position="229"/>
    </location>
    <ligand>
        <name>S-adenosyl-L-methionine</name>
        <dbReference type="ChEBI" id="CHEBI:59789"/>
    </ligand>
</feature>
<dbReference type="AlphaFoldDB" id="A0A017T2D3"/>
<feature type="binding site" evidence="14">
    <location>
        <position position="148"/>
    </location>
    <ligand>
        <name>[4Fe-4S] cluster</name>
        <dbReference type="ChEBI" id="CHEBI:49883"/>
        <note>4Fe-4S-S-AdoMet</note>
    </ligand>
</feature>
<reference evidence="17 18" key="1">
    <citation type="submission" date="2013-05" db="EMBL/GenBank/DDBJ databases">
        <title>Genome assembly of Chondromyces apiculatus DSM 436.</title>
        <authorList>
            <person name="Sharma G."/>
            <person name="Khatri I."/>
            <person name="Kaur C."/>
            <person name="Mayilraj S."/>
            <person name="Subramanian S."/>
        </authorList>
    </citation>
    <scope>NUCLEOTIDE SEQUENCE [LARGE SCALE GENOMIC DNA]</scope>
    <source>
        <strain evidence="17 18">DSM 436</strain>
    </source>
</reference>
<keyword evidence="5 14" id="KW-0698">rRNA processing</keyword>
<feature type="binding site" evidence="14">
    <location>
        <position position="329"/>
    </location>
    <ligand>
        <name>S-adenosyl-L-methionine</name>
        <dbReference type="ChEBI" id="CHEBI:59789"/>
    </ligand>
</feature>
<comment type="cofactor">
    <cofactor evidence="14">
        <name>[4Fe-4S] cluster</name>
        <dbReference type="ChEBI" id="CHEBI:49883"/>
    </cofactor>
    <text evidence="14">Binds 1 [4Fe-4S] cluster. The cluster is coordinated with 3 cysteines and an exchangeable S-adenosyl-L-methionine.</text>
</comment>
<evidence type="ECO:0000256" key="14">
    <source>
        <dbReference type="HAMAP-Rule" id="MF_01849"/>
    </source>
</evidence>
<evidence type="ECO:0000256" key="5">
    <source>
        <dbReference type="ARBA" id="ARBA00022552"/>
    </source>
</evidence>
<keyword evidence="12 14" id="KW-0411">Iron-sulfur</keyword>
<dbReference type="InterPro" id="IPR007197">
    <property type="entry name" value="rSAM"/>
</dbReference>
<comment type="function">
    <text evidence="14">Specifically methylates position 2 of adenine 2503 in 23S rRNA and position 2 of adenine 37 in tRNAs.</text>
</comment>
<keyword evidence="13 14" id="KW-1015">Disulfide bond</keyword>
<name>A0A017T2D3_9BACT</name>
<dbReference type="Gene3D" id="1.10.150.530">
    <property type="match status" value="1"/>
</dbReference>
<evidence type="ECO:0000256" key="8">
    <source>
        <dbReference type="ARBA" id="ARBA00022691"/>
    </source>
</evidence>
<evidence type="ECO:0000256" key="15">
    <source>
        <dbReference type="SAM" id="MobiDB-lite"/>
    </source>
</evidence>
<evidence type="ECO:0000256" key="6">
    <source>
        <dbReference type="ARBA" id="ARBA00022603"/>
    </source>
</evidence>
<comment type="catalytic activity">
    <reaction evidence="14">
        <text>adenosine(2503) in 23S rRNA + 2 reduced [2Fe-2S]-[ferredoxin] + 2 S-adenosyl-L-methionine = 2-methyladenosine(2503) in 23S rRNA + 5'-deoxyadenosine + L-methionine + 2 oxidized [2Fe-2S]-[ferredoxin] + S-adenosyl-L-homocysteine</text>
        <dbReference type="Rhea" id="RHEA:42916"/>
        <dbReference type="Rhea" id="RHEA-COMP:10000"/>
        <dbReference type="Rhea" id="RHEA-COMP:10001"/>
        <dbReference type="Rhea" id="RHEA-COMP:10152"/>
        <dbReference type="Rhea" id="RHEA-COMP:10282"/>
        <dbReference type="ChEBI" id="CHEBI:17319"/>
        <dbReference type="ChEBI" id="CHEBI:33737"/>
        <dbReference type="ChEBI" id="CHEBI:33738"/>
        <dbReference type="ChEBI" id="CHEBI:57844"/>
        <dbReference type="ChEBI" id="CHEBI:57856"/>
        <dbReference type="ChEBI" id="CHEBI:59789"/>
        <dbReference type="ChEBI" id="CHEBI:74411"/>
        <dbReference type="ChEBI" id="CHEBI:74497"/>
        <dbReference type="EC" id="2.1.1.192"/>
    </reaction>
</comment>
<dbReference type="GO" id="GO:0070040">
    <property type="term" value="F:rRNA (adenine(2503)-C2-)-methyltransferase activity"/>
    <property type="evidence" value="ECO:0007669"/>
    <property type="project" value="UniProtKB-UniRule"/>
</dbReference>
<feature type="binding site" evidence="14">
    <location>
        <begin position="197"/>
        <end position="198"/>
    </location>
    <ligand>
        <name>S-adenosyl-L-methionine</name>
        <dbReference type="ChEBI" id="CHEBI:59789"/>
    </ligand>
</feature>
<dbReference type="EMBL" id="ASRX01000047">
    <property type="protein sequence ID" value="EYF03424.1"/>
    <property type="molecule type" value="Genomic_DNA"/>
</dbReference>
<dbReference type="RefSeq" id="WP_044246146.1">
    <property type="nucleotide sequence ID" value="NZ_ASRX01000047.1"/>
</dbReference>
<accession>A0A017T2D3</accession>
<dbReference type="GO" id="GO:0046872">
    <property type="term" value="F:metal ion binding"/>
    <property type="evidence" value="ECO:0007669"/>
    <property type="project" value="UniProtKB-KW"/>
</dbReference>
<dbReference type="OrthoDB" id="9793973at2"/>
<evidence type="ECO:0000256" key="3">
    <source>
        <dbReference type="ARBA" id="ARBA00022485"/>
    </source>
</evidence>
<keyword evidence="7 14" id="KW-0808">Transferase</keyword>
<protein>
    <recommendedName>
        <fullName evidence="14">Probable dual-specificity RNA methyltransferase RlmN</fullName>
        <ecNumber evidence="14">2.1.1.192</ecNumber>
    </recommendedName>
    <alternativeName>
        <fullName evidence="14">23S rRNA (adenine(2503)-C(2))-methyltransferase</fullName>
    </alternativeName>
    <alternativeName>
        <fullName evidence="14">23S rRNA m2A2503 methyltransferase</fullName>
    </alternativeName>
    <alternativeName>
        <fullName evidence="14">Ribosomal RNA large subunit methyltransferase N</fullName>
    </alternativeName>
    <alternativeName>
        <fullName evidence="14">tRNA (adenine(37)-C(2))-methyltransferase</fullName>
    </alternativeName>
    <alternativeName>
        <fullName evidence="14">tRNA m2A37 methyltransferase</fullName>
    </alternativeName>
</protein>
<dbReference type="NCBIfam" id="TIGR00048">
    <property type="entry name" value="rRNA_mod_RlmN"/>
    <property type="match status" value="1"/>
</dbReference>
<feature type="region of interest" description="Disordered" evidence="15">
    <location>
        <begin position="103"/>
        <end position="130"/>
    </location>
</feature>
<dbReference type="InterPro" id="IPR040072">
    <property type="entry name" value="Methyltransferase_A"/>
</dbReference>
<comment type="subcellular location">
    <subcellularLocation>
        <location evidence="1 14">Cytoplasm</location>
    </subcellularLocation>
</comment>
<comment type="catalytic activity">
    <reaction evidence="14">
        <text>adenosine(37) in tRNA + 2 reduced [2Fe-2S]-[ferredoxin] + 2 S-adenosyl-L-methionine = 2-methyladenosine(37) in tRNA + 5'-deoxyadenosine + L-methionine + 2 oxidized [2Fe-2S]-[ferredoxin] + S-adenosyl-L-homocysteine</text>
        <dbReference type="Rhea" id="RHEA:43332"/>
        <dbReference type="Rhea" id="RHEA-COMP:10000"/>
        <dbReference type="Rhea" id="RHEA-COMP:10001"/>
        <dbReference type="Rhea" id="RHEA-COMP:10162"/>
        <dbReference type="Rhea" id="RHEA-COMP:10485"/>
        <dbReference type="ChEBI" id="CHEBI:17319"/>
        <dbReference type="ChEBI" id="CHEBI:33737"/>
        <dbReference type="ChEBI" id="CHEBI:33738"/>
        <dbReference type="ChEBI" id="CHEBI:57844"/>
        <dbReference type="ChEBI" id="CHEBI:57856"/>
        <dbReference type="ChEBI" id="CHEBI:59789"/>
        <dbReference type="ChEBI" id="CHEBI:74411"/>
        <dbReference type="ChEBI" id="CHEBI:74497"/>
        <dbReference type="EC" id="2.1.1.192"/>
    </reaction>
</comment>
<evidence type="ECO:0000313" key="17">
    <source>
        <dbReference type="EMBL" id="EYF03424.1"/>
    </source>
</evidence>
<dbReference type="GO" id="GO:0019843">
    <property type="term" value="F:rRNA binding"/>
    <property type="evidence" value="ECO:0007669"/>
    <property type="project" value="UniProtKB-UniRule"/>
</dbReference>
<sequence length="393" mass="42418">MTSAVSPVARLPEEWETSLRARGERAFTAKQVFHWIHRRGVLEPASMTNLSGRLREALATEGLGTVATVERIHRAADGTRKLLVRLRDGATIETVLLPAVTGPGARGPLADADADEDDEDDDERGDDAAAETAGKIRVTQCISTQVGCAMGCVFCASGIAGLKRHLGADEIVAQVLLGRALLDEGEALRNVVYMGMGEPLHNYEATARSLRLLTHREGISLSSRRVTVSTSGLIPEIARLGADFGGQIGLAISLHAADDEARGALMPINRKYPLPRLLEALHAYPLPRRRRITIEYTLVSGKNDDPDEARKLVKLLRGLPVKVNLIPMNPIEASPLGPPDWARVEAFQRVLIDAGYSCFIRRQRGDDVSAACGQLVLLGAKPKVKGFRAAPSS</sequence>
<organism evidence="17 18">
    <name type="scientific">Chondromyces apiculatus DSM 436</name>
    <dbReference type="NCBI Taxonomy" id="1192034"/>
    <lineage>
        <taxon>Bacteria</taxon>
        <taxon>Pseudomonadati</taxon>
        <taxon>Myxococcota</taxon>
        <taxon>Polyangia</taxon>
        <taxon>Polyangiales</taxon>
        <taxon>Polyangiaceae</taxon>
        <taxon>Chondromyces</taxon>
    </lineage>
</organism>
<dbReference type="PANTHER" id="PTHR30544">
    <property type="entry name" value="23S RRNA METHYLTRANSFERASE"/>
    <property type="match status" value="1"/>
</dbReference>
<evidence type="ECO:0000256" key="2">
    <source>
        <dbReference type="ARBA" id="ARBA00007544"/>
    </source>
</evidence>
<dbReference type="SFLD" id="SFLDF00275">
    <property type="entry name" value="adenosine_C2_methyltransferase"/>
    <property type="match status" value="1"/>
</dbReference>
<gene>
    <name evidence="14" type="primary">rlmN</name>
    <name evidence="17" type="ORF">CAP_5617</name>
</gene>
<dbReference type="GO" id="GO:0070475">
    <property type="term" value="P:rRNA base methylation"/>
    <property type="evidence" value="ECO:0007669"/>
    <property type="project" value="UniProtKB-UniRule"/>
</dbReference>
<evidence type="ECO:0000256" key="10">
    <source>
        <dbReference type="ARBA" id="ARBA00022723"/>
    </source>
</evidence>
<evidence type="ECO:0000256" key="4">
    <source>
        <dbReference type="ARBA" id="ARBA00022490"/>
    </source>
</evidence>
<keyword evidence="6 14" id="KW-0489">Methyltransferase</keyword>
<dbReference type="Proteomes" id="UP000019678">
    <property type="component" value="Unassembled WGS sequence"/>
</dbReference>
<keyword evidence="9 14" id="KW-0819">tRNA processing</keyword>
<dbReference type="SUPFAM" id="SSF102114">
    <property type="entry name" value="Radical SAM enzymes"/>
    <property type="match status" value="1"/>
</dbReference>
<dbReference type="GO" id="GO:0000049">
    <property type="term" value="F:tRNA binding"/>
    <property type="evidence" value="ECO:0007669"/>
    <property type="project" value="UniProtKB-UniRule"/>
</dbReference>
<evidence type="ECO:0000259" key="16">
    <source>
        <dbReference type="PROSITE" id="PS51918"/>
    </source>
</evidence>
<dbReference type="SFLD" id="SFLDS00029">
    <property type="entry name" value="Radical_SAM"/>
    <property type="match status" value="1"/>
</dbReference>
<dbReference type="STRING" id="1192034.CAP_5617"/>
<evidence type="ECO:0000256" key="9">
    <source>
        <dbReference type="ARBA" id="ARBA00022694"/>
    </source>
</evidence>
<evidence type="ECO:0000256" key="1">
    <source>
        <dbReference type="ARBA" id="ARBA00004496"/>
    </source>
</evidence>
<dbReference type="InterPro" id="IPR013785">
    <property type="entry name" value="Aldolase_TIM"/>
</dbReference>
<dbReference type="Pfam" id="PF21016">
    <property type="entry name" value="RlmN_N"/>
    <property type="match status" value="1"/>
</dbReference>
<dbReference type="HAMAP" id="MF_01849">
    <property type="entry name" value="RNA_methyltr_RlmN"/>
    <property type="match status" value="1"/>
</dbReference>
<keyword evidence="11 14" id="KW-0408">Iron</keyword>
<feature type="domain" description="Radical SAM core" evidence="16">
    <location>
        <begin position="134"/>
        <end position="367"/>
    </location>
</feature>
<dbReference type="CDD" id="cd01335">
    <property type="entry name" value="Radical_SAM"/>
    <property type="match status" value="1"/>
</dbReference>
<keyword evidence="8 14" id="KW-0949">S-adenosyl-L-methionine</keyword>
<dbReference type="GO" id="GO:0051539">
    <property type="term" value="F:4 iron, 4 sulfur cluster binding"/>
    <property type="evidence" value="ECO:0007669"/>
    <property type="project" value="UniProtKB-UniRule"/>
</dbReference>
<dbReference type="Pfam" id="PF04055">
    <property type="entry name" value="Radical_SAM"/>
    <property type="match status" value="1"/>
</dbReference>
<evidence type="ECO:0000313" key="18">
    <source>
        <dbReference type="Proteomes" id="UP000019678"/>
    </source>
</evidence>
<feature type="active site" description="S-methylcysteine intermediate" evidence="14">
    <location>
        <position position="372"/>
    </location>
</feature>
<dbReference type="InterPro" id="IPR048641">
    <property type="entry name" value="RlmN_N"/>
</dbReference>
<keyword evidence="4 14" id="KW-0963">Cytoplasm</keyword>
<dbReference type="EC" id="2.1.1.192" evidence="14"/>
<proteinExistence type="inferred from homology"/>
<dbReference type="Gene3D" id="3.20.20.70">
    <property type="entry name" value="Aldolase class I"/>
    <property type="match status" value="1"/>
</dbReference>
<dbReference type="eggNOG" id="COG0820">
    <property type="taxonomic scope" value="Bacteria"/>
</dbReference>
<evidence type="ECO:0000256" key="13">
    <source>
        <dbReference type="ARBA" id="ARBA00023157"/>
    </source>
</evidence>
<dbReference type="GO" id="GO:0005737">
    <property type="term" value="C:cytoplasm"/>
    <property type="evidence" value="ECO:0007669"/>
    <property type="project" value="UniProtKB-SubCell"/>
</dbReference>
<feature type="binding site" evidence="14">
    <location>
        <begin position="253"/>
        <end position="255"/>
    </location>
    <ligand>
        <name>S-adenosyl-L-methionine</name>
        <dbReference type="ChEBI" id="CHEBI:59789"/>
    </ligand>
</feature>
<dbReference type="InterPro" id="IPR027492">
    <property type="entry name" value="RNA_MTrfase_RlmN"/>
</dbReference>